<dbReference type="InterPro" id="IPR011990">
    <property type="entry name" value="TPR-like_helical_dom_sf"/>
</dbReference>
<keyword evidence="2" id="KW-1185">Reference proteome</keyword>
<reference evidence="1 2" key="2">
    <citation type="journal article" date="2013" name="PLoS ONE">
        <title>INDIGO - INtegrated Data Warehouse of MIcrobial GenOmes with Examples from the Red Sea Extremophiles.</title>
        <authorList>
            <person name="Alam I."/>
            <person name="Antunes A."/>
            <person name="Kamau A.A."/>
            <person name="Ba Alawi W."/>
            <person name="Kalkatawi M."/>
            <person name="Stingl U."/>
            <person name="Bajic V.B."/>
        </authorList>
    </citation>
    <scope>NUCLEOTIDE SEQUENCE [LARGE SCALE GENOMIC DNA]</scope>
    <source>
        <strain evidence="1 2">SSD-17B</strain>
    </source>
</reference>
<protein>
    <recommendedName>
        <fullName evidence="3">Tetratricopeptide repeat protein</fullName>
    </recommendedName>
</protein>
<gene>
    <name evidence="1" type="ORF">HLPCO_000923</name>
</gene>
<evidence type="ECO:0000313" key="1">
    <source>
        <dbReference type="EMBL" id="ERJ13294.1"/>
    </source>
</evidence>
<dbReference type="Gene3D" id="1.25.40.10">
    <property type="entry name" value="Tetratricopeptide repeat domain"/>
    <property type="match status" value="1"/>
</dbReference>
<name>U2FQI9_9MOLU</name>
<evidence type="ECO:0008006" key="3">
    <source>
        <dbReference type="Google" id="ProtNLM"/>
    </source>
</evidence>
<evidence type="ECO:0000313" key="2">
    <source>
        <dbReference type="Proteomes" id="UP000005707"/>
    </source>
</evidence>
<accession>U2FQI9</accession>
<reference evidence="1 2" key="1">
    <citation type="journal article" date="2011" name="J. Bacteriol.">
        <title>Genome sequence of Haloplasma contractile, an unusual contractile bacterium from a deep-sea anoxic brine lake.</title>
        <authorList>
            <person name="Antunes A."/>
            <person name="Alam I."/>
            <person name="El Dorry H."/>
            <person name="Siam R."/>
            <person name="Robertson A."/>
            <person name="Bajic V.B."/>
            <person name="Stingl U."/>
        </authorList>
    </citation>
    <scope>NUCLEOTIDE SEQUENCE [LARGE SCALE GENOMIC DNA]</scope>
    <source>
        <strain evidence="1 2">SSD-17B</strain>
    </source>
</reference>
<organism evidence="1 2">
    <name type="scientific">Haloplasma contractile SSD-17B</name>
    <dbReference type="NCBI Taxonomy" id="1033810"/>
    <lineage>
        <taxon>Bacteria</taxon>
        <taxon>Bacillati</taxon>
        <taxon>Mycoplasmatota</taxon>
        <taxon>Mollicutes</taxon>
        <taxon>Haloplasmatales</taxon>
        <taxon>Haloplasmataceae</taxon>
        <taxon>Haloplasma</taxon>
    </lineage>
</organism>
<dbReference type="InParanoid" id="U2FQI9"/>
<dbReference type="Proteomes" id="UP000005707">
    <property type="component" value="Unassembled WGS sequence"/>
</dbReference>
<dbReference type="AlphaFoldDB" id="U2FQI9"/>
<dbReference type="EMBL" id="AFNU02000002">
    <property type="protein sequence ID" value="ERJ13294.1"/>
    <property type="molecule type" value="Genomic_DNA"/>
</dbReference>
<proteinExistence type="predicted"/>
<comment type="caution">
    <text evidence="1">The sequence shown here is derived from an EMBL/GenBank/DDBJ whole genome shotgun (WGS) entry which is preliminary data.</text>
</comment>
<sequence>MMIKNNVKKQCIQELSVLEAIVEEDQEDINYYFQKGEYLNRRLSLFYQLSGENEVNQSIDNLIQLIKEWKENLYKLKTIYNKKTKDKICLYSFEEVNEDRDPYLAFSTINHNLACMLCNSKKYELALKYFNESIELKTHLNPYSGGIYLGSLWKITKDKKLLVDKIKEQKRLYEKDPYYWKRVIELKELVSDKEFLTMLQSE</sequence>